<dbReference type="FunFam" id="3.30.390.10:FF:000009">
    <property type="entry name" value="Hydrophobic dipeptide epimerase"/>
    <property type="match status" value="1"/>
</dbReference>
<feature type="binding site" evidence="6">
    <location>
        <position position="208"/>
    </location>
    <ligand>
        <name>Mg(2+)</name>
        <dbReference type="ChEBI" id="CHEBI:18420"/>
    </ligand>
</feature>
<dbReference type="EMBL" id="RAWG01000250">
    <property type="protein sequence ID" value="RKH37283.1"/>
    <property type="molecule type" value="Genomic_DNA"/>
</dbReference>
<evidence type="ECO:0000256" key="3">
    <source>
        <dbReference type="ARBA" id="ARBA00022842"/>
    </source>
</evidence>
<dbReference type="Pfam" id="PF13378">
    <property type="entry name" value="MR_MLE_C"/>
    <property type="match status" value="1"/>
</dbReference>
<evidence type="ECO:0000256" key="1">
    <source>
        <dbReference type="ARBA" id="ARBA00008031"/>
    </source>
</evidence>
<dbReference type="SFLD" id="SFLDS00001">
    <property type="entry name" value="Enolase"/>
    <property type="match status" value="2"/>
</dbReference>
<feature type="binding site" evidence="6">
    <location>
        <position position="233"/>
    </location>
    <ligand>
        <name>Mg(2+)</name>
        <dbReference type="ChEBI" id="CHEBI:18420"/>
    </ligand>
</feature>
<dbReference type="EC" id="5.1.1.-" evidence="7"/>
<dbReference type="OrthoDB" id="9782675at2"/>
<keyword evidence="2 6" id="KW-0479">Metal-binding</keyword>
<accession>A0A3A8MZN5</accession>
<evidence type="ECO:0000256" key="7">
    <source>
        <dbReference type="RuleBase" id="RU366006"/>
    </source>
</evidence>
<dbReference type="InterPro" id="IPR029017">
    <property type="entry name" value="Enolase-like_N"/>
</dbReference>
<feature type="active site" description="Proton acceptor; specific for (R)-substrate epimerization" evidence="5">
    <location>
        <position position="157"/>
    </location>
</feature>
<gene>
    <name evidence="9" type="ORF">D7X12_30100</name>
</gene>
<dbReference type="InterPro" id="IPR013341">
    <property type="entry name" value="Mandelate_racemase_N_dom"/>
</dbReference>
<comment type="cofactor">
    <cofactor evidence="6 7">
        <name>Mg(2+)</name>
        <dbReference type="ChEBI" id="CHEBI:18420"/>
    </cofactor>
    <text evidence="6 7">Binds 1 Mg(2+) ion per subunit.</text>
</comment>
<feature type="binding site" evidence="6">
    <location>
        <position position="182"/>
    </location>
    <ligand>
        <name>Mg(2+)</name>
        <dbReference type="ChEBI" id="CHEBI:18420"/>
    </ligand>
</feature>
<dbReference type="InterPro" id="IPR036849">
    <property type="entry name" value="Enolase-like_C_sf"/>
</dbReference>
<evidence type="ECO:0000313" key="9">
    <source>
        <dbReference type="EMBL" id="RKH37283.1"/>
    </source>
</evidence>
<comment type="similarity">
    <text evidence="1 7">Belongs to the mandelate racemase/muconate lactonizing enzyme family.</text>
</comment>
<dbReference type="PROSITE" id="PS00909">
    <property type="entry name" value="MR_MLE_2"/>
    <property type="match status" value="1"/>
</dbReference>
<dbReference type="Pfam" id="PF02746">
    <property type="entry name" value="MR_MLE_N"/>
    <property type="match status" value="1"/>
</dbReference>
<dbReference type="SUPFAM" id="SSF54826">
    <property type="entry name" value="Enolase N-terminal domain-like"/>
    <property type="match status" value="1"/>
</dbReference>
<evidence type="ECO:0000256" key="5">
    <source>
        <dbReference type="PIRSR" id="PIRSR634603-1"/>
    </source>
</evidence>
<feature type="active site" description="Proton acceptor; specific for (S)-substrate epimerization" evidence="5">
    <location>
        <position position="255"/>
    </location>
</feature>
<dbReference type="PANTHER" id="PTHR48080:SF3">
    <property type="entry name" value="ENOLASE SUPERFAMILY MEMBER DDB_G0284701"/>
    <property type="match status" value="1"/>
</dbReference>
<dbReference type="GO" id="GO:0009063">
    <property type="term" value="P:amino acid catabolic process"/>
    <property type="evidence" value="ECO:0007669"/>
    <property type="project" value="InterPro"/>
</dbReference>
<evidence type="ECO:0000313" key="10">
    <source>
        <dbReference type="Proteomes" id="UP000273405"/>
    </source>
</evidence>
<dbReference type="SFLD" id="SFLDG00180">
    <property type="entry name" value="muconate_cycloisomerase"/>
    <property type="match status" value="2"/>
</dbReference>
<dbReference type="SMART" id="SM00922">
    <property type="entry name" value="MR_MLE"/>
    <property type="match status" value="1"/>
</dbReference>
<evidence type="ECO:0000259" key="8">
    <source>
        <dbReference type="SMART" id="SM00922"/>
    </source>
</evidence>
<dbReference type="RefSeq" id="WP_120628698.1">
    <property type="nucleotide sequence ID" value="NZ_RAWG01000250.1"/>
</dbReference>
<feature type="domain" description="Mandelate racemase/muconate lactonizing enzyme C-terminal" evidence="8">
    <location>
        <begin position="138"/>
        <end position="229"/>
    </location>
</feature>
<dbReference type="Gene3D" id="3.30.390.10">
    <property type="entry name" value="Enolase-like, N-terminal domain"/>
    <property type="match status" value="1"/>
</dbReference>
<proteinExistence type="inferred from homology"/>
<dbReference type="GO" id="GO:0046872">
    <property type="term" value="F:metal ion binding"/>
    <property type="evidence" value="ECO:0007669"/>
    <property type="project" value="UniProtKB-KW"/>
</dbReference>
<dbReference type="SUPFAM" id="SSF51604">
    <property type="entry name" value="Enolase C-terminal domain-like"/>
    <property type="match status" value="1"/>
</dbReference>
<dbReference type="Proteomes" id="UP000273405">
    <property type="component" value="Unassembled WGS sequence"/>
</dbReference>
<dbReference type="GO" id="GO:0016855">
    <property type="term" value="F:racemase and epimerase activity, acting on amino acids and derivatives"/>
    <property type="evidence" value="ECO:0007669"/>
    <property type="project" value="UniProtKB-UniRule"/>
</dbReference>
<dbReference type="InterPro" id="IPR034593">
    <property type="entry name" value="DgoD-like"/>
</dbReference>
<dbReference type="Gene3D" id="3.20.20.120">
    <property type="entry name" value="Enolase-like C-terminal domain"/>
    <property type="match status" value="1"/>
</dbReference>
<keyword evidence="3 6" id="KW-0460">Magnesium</keyword>
<dbReference type="SFLD" id="SFLDF00009">
    <property type="entry name" value="o-succinylbenzoate_synthase"/>
    <property type="match status" value="1"/>
</dbReference>
<dbReference type="CDD" id="cd03319">
    <property type="entry name" value="L-Ala-DL-Glu_epimerase"/>
    <property type="match status" value="1"/>
</dbReference>
<dbReference type="InterPro" id="IPR013342">
    <property type="entry name" value="Mandelate_racemase_C"/>
</dbReference>
<dbReference type="SFLD" id="SFLDF00010">
    <property type="entry name" value="dipeptide_epimerase"/>
    <property type="match status" value="1"/>
</dbReference>
<evidence type="ECO:0000256" key="2">
    <source>
        <dbReference type="ARBA" id="ARBA00022723"/>
    </source>
</evidence>
<name>A0A3A8MZN5_9BACT</name>
<sequence>MSSPLSFRTVELPLRHAWTISRGTSTVKRNVFVELRSGGHVGYGEAAPNVRYGESWESVEAALHKLAPVLEGRDLRCFRDVSEALDAALPDNPAAKAAVDLALHDLAGKMMGVPLYRMLGVDPTRQPVTSMSIGIDVPEVLAVKVREAADFPVLKVKLGSGQDDRQVFSTVRALTSQAIRVDANEGWKPEEALAHIQWLSTQGVELVEQPLPAADVEGAKWLRARSPLPLVADESLTKASDVPKLAEGFHGINVKLQKSGGIREALRIIETARACGLKVMLGCMVETGLGIAAGAHLAPLVDWVDLDGNLLLADDPYRAHPVVAGRIQLGDGPGLGVEPRAAP</sequence>
<keyword evidence="4 7" id="KW-0413">Isomerase</keyword>
<reference evidence="10" key="1">
    <citation type="submission" date="2018-09" db="EMBL/GenBank/DDBJ databases">
        <authorList>
            <person name="Livingstone P.G."/>
            <person name="Whitworth D.E."/>
        </authorList>
    </citation>
    <scope>NUCLEOTIDE SEQUENCE [LARGE SCALE GENOMIC DNA]</scope>
    <source>
        <strain evidence="10">CA040B</strain>
    </source>
</reference>
<keyword evidence="10" id="KW-1185">Reference proteome</keyword>
<evidence type="ECO:0000256" key="6">
    <source>
        <dbReference type="PIRSR" id="PIRSR634603-3"/>
    </source>
</evidence>
<dbReference type="InterPro" id="IPR034603">
    <property type="entry name" value="Dipeptide_epimerase"/>
</dbReference>
<evidence type="ECO:0000256" key="4">
    <source>
        <dbReference type="ARBA" id="ARBA00023235"/>
    </source>
</evidence>
<dbReference type="PANTHER" id="PTHR48080">
    <property type="entry name" value="D-GALACTONATE DEHYDRATASE-RELATED"/>
    <property type="match status" value="1"/>
</dbReference>
<organism evidence="9 10">
    <name type="scientific">Corallococcus sicarius</name>
    <dbReference type="NCBI Taxonomy" id="2316726"/>
    <lineage>
        <taxon>Bacteria</taxon>
        <taxon>Pseudomonadati</taxon>
        <taxon>Myxococcota</taxon>
        <taxon>Myxococcia</taxon>
        <taxon>Myxococcales</taxon>
        <taxon>Cystobacterineae</taxon>
        <taxon>Myxococcaceae</taxon>
        <taxon>Corallococcus</taxon>
    </lineage>
</organism>
<protein>
    <recommendedName>
        <fullName evidence="7">Dipeptide epimerase</fullName>
        <ecNumber evidence="7">5.1.1.-</ecNumber>
    </recommendedName>
</protein>
<comment type="caution">
    <text evidence="9">The sequence shown here is derived from an EMBL/GenBank/DDBJ whole genome shotgun (WGS) entry which is preliminary data.</text>
</comment>
<dbReference type="InterPro" id="IPR029065">
    <property type="entry name" value="Enolase_C-like"/>
</dbReference>
<dbReference type="AlphaFoldDB" id="A0A3A8MZN5"/>
<dbReference type="InterPro" id="IPR018110">
    <property type="entry name" value="Mandel_Rmase/mucon_lact_enz_CS"/>
</dbReference>